<comment type="caution">
    <text evidence="1">The sequence shown here is derived from an EMBL/GenBank/DDBJ whole genome shotgun (WGS) entry which is preliminary data.</text>
</comment>
<keyword evidence="2" id="KW-1185">Reference proteome</keyword>
<evidence type="ECO:0000313" key="1">
    <source>
        <dbReference type="EMBL" id="KAI7936963.1"/>
    </source>
</evidence>
<accession>A0ACC0DQ41</accession>
<gene>
    <name evidence="1" type="ORF">MJO28_015862</name>
</gene>
<reference evidence="1 2" key="3">
    <citation type="journal article" date="2022" name="Microbiol. Spectr.">
        <title>Folding features and dynamics of 3D genome architecture in plant fungal pathogens.</title>
        <authorList>
            <person name="Xia C."/>
        </authorList>
    </citation>
    <scope>NUCLEOTIDE SEQUENCE [LARGE SCALE GENOMIC DNA]</scope>
    <source>
        <strain evidence="1 2">93-210</strain>
    </source>
</reference>
<reference evidence="2" key="2">
    <citation type="journal article" date="2018" name="Mol. Plant Microbe Interact.">
        <title>Genome sequence resources for the wheat stripe rust pathogen (Puccinia striiformis f. sp. tritici) and the barley stripe rust pathogen (Puccinia striiformis f. sp. hordei).</title>
        <authorList>
            <person name="Xia C."/>
            <person name="Wang M."/>
            <person name="Yin C."/>
            <person name="Cornejo O.E."/>
            <person name="Hulbert S.H."/>
            <person name="Chen X."/>
        </authorList>
    </citation>
    <scope>NUCLEOTIDE SEQUENCE [LARGE SCALE GENOMIC DNA]</scope>
    <source>
        <strain evidence="2">93-210</strain>
    </source>
</reference>
<organism evidence="1 2">
    <name type="scientific">Puccinia striiformis f. sp. tritici</name>
    <dbReference type="NCBI Taxonomy" id="168172"/>
    <lineage>
        <taxon>Eukaryota</taxon>
        <taxon>Fungi</taxon>
        <taxon>Dikarya</taxon>
        <taxon>Basidiomycota</taxon>
        <taxon>Pucciniomycotina</taxon>
        <taxon>Pucciniomycetes</taxon>
        <taxon>Pucciniales</taxon>
        <taxon>Pucciniaceae</taxon>
        <taxon>Puccinia</taxon>
    </lineage>
</organism>
<dbReference type="EMBL" id="CM045881">
    <property type="protein sequence ID" value="KAI7936963.1"/>
    <property type="molecule type" value="Genomic_DNA"/>
</dbReference>
<reference evidence="2" key="1">
    <citation type="journal article" date="2018" name="BMC Genomics">
        <title>Genomic insights into host adaptation between the wheat stripe rust pathogen (Puccinia striiformis f. sp. tritici) and the barley stripe rust pathogen (Puccinia striiformis f. sp. hordei).</title>
        <authorList>
            <person name="Xia C."/>
            <person name="Wang M."/>
            <person name="Yin C."/>
            <person name="Cornejo O.E."/>
            <person name="Hulbert S.H."/>
            <person name="Chen X."/>
        </authorList>
    </citation>
    <scope>NUCLEOTIDE SEQUENCE [LARGE SCALE GENOMIC DNA]</scope>
    <source>
        <strain evidence="2">93-210</strain>
    </source>
</reference>
<name>A0ACC0DQ41_9BASI</name>
<dbReference type="Proteomes" id="UP001060170">
    <property type="component" value="Chromosome 17"/>
</dbReference>
<protein>
    <submittedName>
        <fullName evidence="1">Uncharacterized protein</fullName>
    </submittedName>
</protein>
<proteinExistence type="predicted"/>
<sequence>MPFSNKRTSNARRSNMPTMTIPDSDDIPATPTTNHMNPSELGNDIEEIPTDTSITLSGDSSTNSIIVDVKAESKAASKKRKLTSKVWDHFERIKDGKQT</sequence>
<evidence type="ECO:0000313" key="2">
    <source>
        <dbReference type="Proteomes" id="UP001060170"/>
    </source>
</evidence>